<dbReference type="EMBL" id="KN835550">
    <property type="protein sequence ID" value="KIK36200.1"/>
    <property type="molecule type" value="Genomic_DNA"/>
</dbReference>
<organism evidence="3 4">
    <name type="scientific">Suillus luteus UH-Slu-Lm8-n1</name>
    <dbReference type="NCBI Taxonomy" id="930992"/>
    <lineage>
        <taxon>Eukaryota</taxon>
        <taxon>Fungi</taxon>
        <taxon>Dikarya</taxon>
        <taxon>Basidiomycota</taxon>
        <taxon>Agaricomycotina</taxon>
        <taxon>Agaricomycetes</taxon>
        <taxon>Agaricomycetidae</taxon>
        <taxon>Boletales</taxon>
        <taxon>Suillineae</taxon>
        <taxon>Suillaceae</taxon>
        <taxon>Suillus</taxon>
    </lineage>
</organism>
<keyword evidence="1" id="KW-1133">Transmembrane helix</keyword>
<feature type="transmembrane region" description="Helical" evidence="1">
    <location>
        <begin position="145"/>
        <end position="172"/>
    </location>
</feature>
<evidence type="ECO:0000313" key="4">
    <source>
        <dbReference type="Proteomes" id="UP000054485"/>
    </source>
</evidence>
<reference evidence="4" key="2">
    <citation type="submission" date="2015-01" db="EMBL/GenBank/DDBJ databases">
        <title>Evolutionary Origins and Diversification of the Mycorrhizal Mutualists.</title>
        <authorList>
            <consortium name="DOE Joint Genome Institute"/>
            <consortium name="Mycorrhizal Genomics Consortium"/>
            <person name="Kohler A."/>
            <person name="Kuo A."/>
            <person name="Nagy L.G."/>
            <person name="Floudas D."/>
            <person name="Copeland A."/>
            <person name="Barry K.W."/>
            <person name="Cichocki N."/>
            <person name="Veneault-Fourrey C."/>
            <person name="LaButti K."/>
            <person name="Lindquist E.A."/>
            <person name="Lipzen A."/>
            <person name="Lundell T."/>
            <person name="Morin E."/>
            <person name="Murat C."/>
            <person name="Riley R."/>
            <person name="Ohm R."/>
            <person name="Sun H."/>
            <person name="Tunlid A."/>
            <person name="Henrissat B."/>
            <person name="Grigoriev I.V."/>
            <person name="Hibbett D.S."/>
            <person name="Martin F."/>
        </authorList>
    </citation>
    <scope>NUCLEOTIDE SEQUENCE [LARGE SCALE GENOMIC DNA]</scope>
    <source>
        <strain evidence="4">UH-Slu-Lm8-n1</strain>
    </source>
</reference>
<dbReference type="OrthoDB" id="2344312at2759"/>
<proteinExistence type="predicted"/>
<evidence type="ECO:0000313" key="3">
    <source>
        <dbReference type="EMBL" id="KIK36200.1"/>
    </source>
</evidence>
<dbReference type="PANTHER" id="PTHR35393">
    <property type="entry name" value="CHROMOSOME 1, WHOLE GENOME SHOTGUN SEQUENCE"/>
    <property type="match status" value="1"/>
</dbReference>
<dbReference type="InterPro" id="IPR057514">
    <property type="entry name" value="NTF2_SigF"/>
</dbReference>
<evidence type="ECO:0000259" key="2">
    <source>
        <dbReference type="Pfam" id="PF24840"/>
    </source>
</evidence>
<sequence>MQSPQRDLPVVLTALATSRNPADLRTAVKKFYTHDASLHHPLRIVEHGPNSRQKILGMYEWHRIISPDTTTSVNSVLYDRKHHVLVAEVTQYFHVRISPFKAAPSRYIIRVVLQERDKEFYIYSQEEFLHPMDLMNSVLPPLAPLVRLALVFFALVGVMCSNVWVFSLLLWVKLFGIGSEIQRGQVKSGLSRLVQSENKEMVDAVLKNTPYGPSIVNGNN</sequence>
<keyword evidence="4" id="KW-1185">Reference proteome</keyword>
<gene>
    <name evidence="3" type="ORF">CY34DRAFT_811469</name>
</gene>
<dbReference type="PANTHER" id="PTHR35393:SF1">
    <property type="entry name" value="SNOAL-LIKE DOMAIN-CONTAINING PROTEIN"/>
    <property type="match status" value="1"/>
</dbReference>
<feature type="domain" description="SigF-like NTF2-like" evidence="2">
    <location>
        <begin position="1"/>
        <end position="163"/>
    </location>
</feature>
<dbReference type="InParanoid" id="A0A0C9ZFG2"/>
<dbReference type="Proteomes" id="UP000054485">
    <property type="component" value="Unassembled WGS sequence"/>
</dbReference>
<accession>A0A0C9ZFG2</accession>
<evidence type="ECO:0000256" key="1">
    <source>
        <dbReference type="SAM" id="Phobius"/>
    </source>
</evidence>
<reference evidence="3 4" key="1">
    <citation type="submission" date="2014-04" db="EMBL/GenBank/DDBJ databases">
        <authorList>
            <consortium name="DOE Joint Genome Institute"/>
            <person name="Kuo A."/>
            <person name="Ruytinx J."/>
            <person name="Rineau F."/>
            <person name="Colpaert J."/>
            <person name="Kohler A."/>
            <person name="Nagy L.G."/>
            <person name="Floudas D."/>
            <person name="Copeland A."/>
            <person name="Barry K.W."/>
            <person name="Cichocki N."/>
            <person name="Veneault-Fourrey C."/>
            <person name="LaButti K."/>
            <person name="Lindquist E.A."/>
            <person name="Lipzen A."/>
            <person name="Lundell T."/>
            <person name="Morin E."/>
            <person name="Murat C."/>
            <person name="Sun H."/>
            <person name="Tunlid A."/>
            <person name="Henrissat B."/>
            <person name="Grigoriev I.V."/>
            <person name="Hibbett D.S."/>
            <person name="Martin F."/>
            <person name="Nordberg H.P."/>
            <person name="Cantor M.N."/>
            <person name="Hua S.X."/>
        </authorList>
    </citation>
    <scope>NUCLEOTIDE SEQUENCE [LARGE SCALE GENOMIC DNA]</scope>
    <source>
        <strain evidence="3 4">UH-Slu-Lm8-n1</strain>
    </source>
</reference>
<name>A0A0C9ZFG2_9AGAM</name>
<keyword evidence="1" id="KW-0472">Membrane</keyword>
<dbReference type="HOGENOM" id="CLU_079426_1_0_1"/>
<dbReference type="AlphaFoldDB" id="A0A0C9ZFG2"/>
<keyword evidence="1" id="KW-0812">Transmembrane</keyword>
<dbReference type="Pfam" id="PF24840">
    <property type="entry name" value="NTF2_SigF"/>
    <property type="match status" value="1"/>
</dbReference>
<protein>
    <recommendedName>
        <fullName evidence="2">SigF-like NTF2-like domain-containing protein</fullName>
    </recommendedName>
</protein>
<dbReference type="STRING" id="930992.A0A0C9ZFG2"/>